<dbReference type="EMBL" id="MHKI01000029">
    <property type="protein sequence ID" value="OGY85677.1"/>
    <property type="molecule type" value="Genomic_DNA"/>
</dbReference>
<reference evidence="2 3" key="1">
    <citation type="journal article" date="2016" name="Nat. Commun.">
        <title>Thousands of microbial genomes shed light on interconnected biogeochemical processes in an aquifer system.</title>
        <authorList>
            <person name="Anantharaman K."/>
            <person name="Brown C.T."/>
            <person name="Hug L.A."/>
            <person name="Sharon I."/>
            <person name="Castelle C.J."/>
            <person name="Probst A.J."/>
            <person name="Thomas B.C."/>
            <person name="Singh A."/>
            <person name="Wilkins M.J."/>
            <person name="Karaoz U."/>
            <person name="Brodie E.L."/>
            <person name="Williams K.H."/>
            <person name="Hubbard S.S."/>
            <person name="Banfield J.F."/>
        </authorList>
    </citation>
    <scope>NUCLEOTIDE SEQUENCE [LARGE SCALE GENOMIC DNA]</scope>
</reference>
<evidence type="ECO:0000313" key="2">
    <source>
        <dbReference type="EMBL" id="OGY85677.1"/>
    </source>
</evidence>
<name>A0A1G2BBV2_9BACT</name>
<dbReference type="SUPFAM" id="SSF46785">
    <property type="entry name" value="Winged helix' DNA-binding domain"/>
    <property type="match status" value="1"/>
</dbReference>
<feature type="domain" description="Transcription regulator TrmB N-terminal" evidence="1">
    <location>
        <begin position="7"/>
        <end position="69"/>
    </location>
</feature>
<dbReference type="Gene3D" id="1.10.10.10">
    <property type="entry name" value="Winged helix-like DNA-binding domain superfamily/Winged helix DNA-binding domain"/>
    <property type="match status" value="1"/>
</dbReference>
<evidence type="ECO:0000313" key="3">
    <source>
        <dbReference type="Proteomes" id="UP000176420"/>
    </source>
</evidence>
<sequence length="255" mass="29462">MIYQKILQQLGFSKKEVAVYAALLELDSATAGEIADKTEINRTSCYDILDSLMKKGIVSKFKKKTKIYFHAGDPKRLISYLEREREEANKKITKQQQLVKEALPELSSLLHPQSTKPKVTFFEGEKGMREAYEDTLDAKKVILAYANVKTMHEGLPNFFPEYYKRRTKAGISIKAIIPQNEPSKERAKRDTEELRQTVFLPNSEMTFSPEVNIYNNKVLIASWKEKMAVIIESKELADLQKLIYNLLWNYLKKDA</sequence>
<gene>
    <name evidence="2" type="ORF">A2319_05240</name>
</gene>
<evidence type="ECO:0000259" key="1">
    <source>
        <dbReference type="Pfam" id="PF01978"/>
    </source>
</evidence>
<comment type="caution">
    <text evidence="2">The sequence shown here is derived from an EMBL/GenBank/DDBJ whole genome shotgun (WGS) entry which is preliminary data.</text>
</comment>
<protein>
    <recommendedName>
        <fullName evidence="1">Transcription regulator TrmB N-terminal domain-containing protein</fullName>
    </recommendedName>
</protein>
<dbReference type="Proteomes" id="UP000176420">
    <property type="component" value="Unassembled WGS sequence"/>
</dbReference>
<organism evidence="2 3">
    <name type="scientific">Candidatus Kerfeldbacteria bacterium RIFOXYB2_FULL_38_14</name>
    <dbReference type="NCBI Taxonomy" id="1798547"/>
    <lineage>
        <taxon>Bacteria</taxon>
        <taxon>Candidatus Kerfeldiibacteriota</taxon>
    </lineage>
</organism>
<dbReference type="InterPro" id="IPR011991">
    <property type="entry name" value="ArsR-like_HTH"/>
</dbReference>
<dbReference type="InterPro" id="IPR002831">
    <property type="entry name" value="Tscrpt_reg_TrmB_N"/>
</dbReference>
<proteinExistence type="predicted"/>
<dbReference type="PANTHER" id="PTHR34293">
    <property type="entry name" value="HTH-TYPE TRANSCRIPTIONAL REGULATOR TRMBL2"/>
    <property type="match status" value="1"/>
</dbReference>
<accession>A0A1G2BBV2</accession>
<dbReference type="InterPro" id="IPR036390">
    <property type="entry name" value="WH_DNA-bd_sf"/>
</dbReference>
<dbReference type="Pfam" id="PF01978">
    <property type="entry name" value="TrmB"/>
    <property type="match status" value="1"/>
</dbReference>
<dbReference type="CDD" id="cd00090">
    <property type="entry name" value="HTH_ARSR"/>
    <property type="match status" value="1"/>
</dbReference>
<dbReference type="PANTHER" id="PTHR34293:SF1">
    <property type="entry name" value="HTH-TYPE TRANSCRIPTIONAL REGULATOR TRMBL2"/>
    <property type="match status" value="1"/>
</dbReference>
<dbReference type="AlphaFoldDB" id="A0A1G2BBV2"/>
<dbReference type="InterPro" id="IPR036388">
    <property type="entry name" value="WH-like_DNA-bd_sf"/>
</dbReference>
<dbReference type="InterPro" id="IPR051797">
    <property type="entry name" value="TrmB-like"/>
</dbReference>